<dbReference type="Pfam" id="PF00335">
    <property type="entry name" value="Tetraspanin"/>
    <property type="match status" value="1"/>
</dbReference>
<name>A0A8J5K4B8_HOMAM</name>
<keyword evidence="7" id="KW-1185">Reference proteome</keyword>
<reference evidence="6" key="1">
    <citation type="journal article" date="2021" name="Sci. Adv.">
        <title>The American lobster genome reveals insights on longevity, neural, and immune adaptations.</title>
        <authorList>
            <person name="Polinski J.M."/>
            <person name="Zimin A.V."/>
            <person name="Clark K.F."/>
            <person name="Kohn A.B."/>
            <person name="Sadowski N."/>
            <person name="Timp W."/>
            <person name="Ptitsyn A."/>
            <person name="Khanna P."/>
            <person name="Romanova D.Y."/>
            <person name="Williams P."/>
            <person name="Greenwood S.J."/>
            <person name="Moroz L.L."/>
            <person name="Walt D.R."/>
            <person name="Bodnar A.G."/>
        </authorList>
    </citation>
    <scope>NUCLEOTIDE SEQUENCE</scope>
    <source>
        <strain evidence="6">GMGI-L3</strain>
    </source>
</reference>
<evidence type="ECO:0000256" key="3">
    <source>
        <dbReference type="ARBA" id="ARBA00022989"/>
    </source>
</evidence>
<evidence type="ECO:0000256" key="2">
    <source>
        <dbReference type="ARBA" id="ARBA00022692"/>
    </source>
</evidence>
<dbReference type="SUPFAM" id="SSF48652">
    <property type="entry name" value="Tetraspanin"/>
    <property type="match status" value="1"/>
</dbReference>
<dbReference type="GO" id="GO:0005886">
    <property type="term" value="C:plasma membrane"/>
    <property type="evidence" value="ECO:0007669"/>
    <property type="project" value="TreeGrafter"/>
</dbReference>
<feature type="transmembrane region" description="Helical" evidence="5">
    <location>
        <begin position="65"/>
        <end position="87"/>
    </location>
</feature>
<dbReference type="InterPro" id="IPR008952">
    <property type="entry name" value="Tetraspanin_EC2_sf"/>
</dbReference>
<keyword evidence="3 5" id="KW-1133">Transmembrane helix</keyword>
<dbReference type="CDD" id="cd03127">
    <property type="entry name" value="tetraspanin_LEL"/>
    <property type="match status" value="1"/>
</dbReference>
<evidence type="ECO:0000256" key="1">
    <source>
        <dbReference type="ARBA" id="ARBA00004141"/>
    </source>
</evidence>
<organism evidence="6 7">
    <name type="scientific">Homarus americanus</name>
    <name type="common">American lobster</name>
    <dbReference type="NCBI Taxonomy" id="6706"/>
    <lineage>
        <taxon>Eukaryota</taxon>
        <taxon>Metazoa</taxon>
        <taxon>Ecdysozoa</taxon>
        <taxon>Arthropoda</taxon>
        <taxon>Crustacea</taxon>
        <taxon>Multicrustacea</taxon>
        <taxon>Malacostraca</taxon>
        <taxon>Eumalacostraca</taxon>
        <taxon>Eucarida</taxon>
        <taxon>Decapoda</taxon>
        <taxon>Pleocyemata</taxon>
        <taxon>Astacidea</taxon>
        <taxon>Nephropoidea</taxon>
        <taxon>Nephropidae</taxon>
        <taxon>Homarus</taxon>
    </lineage>
</organism>
<comment type="subcellular location">
    <subcellularLocation>
        <location evidence="1">Membrane</location>
        <topology evidence="1">Multi-pass membrane protein</topology>
    </subcellularLocation>
</comment>
<dbReference type="AlphaFoldDB" id="A0A8J5K4B8"/>
<dbReference type="PANTHER" id="PTHR19282">
    <property type="entry name" value="TETRASPANIN"/>
    <property type="match status" value="1"/>
</dbReference>
<evidence type="ECO:0000313" key="7">
    <source>
        <dbReference type="Proteomes" id="UP000747542"/>
    </source>
</evidence>
<protein>
    <submittedName>
        <fullName evidence="6">Tetraspanin-2A-like 2</fullName>
    </submittedName>
</protein>
<keyword evidence="4 5" id="KW-0472">Membrane</keyword>
<proteinExistence type="predicted"/>
<evidence type="ECO:0000313" key="6">
    <source>
        <dbReference type="EMBL" id="KAG7166378.1"/>
    </source>
</evidence>
<dbReference type="InterPro" id="IPR018499">
    <property type="entry name" value="Tetraspanin/Peripherin"/>
</dbReference>
<gene>
    <name evidence="6" type="primary">Tsp2A-L2</name>
    <name evidence="6" type="ORF">Hamer_G011215</name>
</gene>
<keyword evidence="2 5" id="KW-0812">Transmembrane</keyword>
<sequence>MAGAAIFALGLWILFDKDMGDYIPGLGMFNYWNATTGLMVAAALVMVSSFLACCGAYFKSTLMIIVYKVLTVVTFIMLLVGSGYILAHGLEDSQAFPVIQEAMRNLIYQYQWDMNSRRTVDIIQEYVGCCGGYSASDYTDIHMPIPDTCRDQFFSMMFAFCIWQAIKELKHPK</sequence>
<dbReference type="Proteomes" id="UP000747542">
    <property type="component" value="Unassembled WGS sequence"/>
</dbReference>
<dbReference type="Gene3D" id="1.10.1450.10">
    <property type="entry name" value="Tetraspanin"/>
    <property type="match status" value="1"/>
</dbReference>
<evidence type="ECO:0000256" key="5">
    <source>
        <dbReference type="SAM" id="Phobius"/>
    </source>
</evidence>
<dbReference type="PANTHER" id="PTHR19282:SF534">
    <property type="entry name" value="TETRASPANIN FAMILY-RELATED"/>
    <property type="match status" value="1"/>
</dbReference>
<accession>A0A8J5K4B8</accession>
<feature type="transmembrane region" description="Helical" evidence="5">
    <location>
        <begin position="36"/>
        <end position="58"/>
    </location>
</feature>
<evidence type="ECO:0000256" key="4">
    <source>
        <dbReference type="ARBA" id="ARBA00023136"/>
    </source>
</evidence>
<dbReference type="EMBL" id="JAHLQT010022636">
    <property type="protein sequence ID" value="KAG7166378.1"/>
    <property type="molecule type" value="Genomic_DNA"/>
</dbReference>
<comment type="caution">
    <text evidence="6">The sequence shown here is derived from an EMBL/GenBank/DDBJ whole genome shotgun (WGS) entry which is preliminary data.</text>
</comment>